<evidence type="ECO:0000313" key="2">
    <source>
        <dbReference type="EMBL" id="KKU06528.1"/>
    </source>
</evidence>
<protein>
    <submittedName>
        <fullName evidence="2">Uncharacterized protein</fullName>
    </submittedName>
</protein>
<organism evidence="2 3">
    <name type="scientific">Candidatus Uhrbacteria bacterium GW2011_GWE2_45_35</name>
    <dbReference type="NCBI Taxonomy" id="1618993"/>
    <lineage>
        <taxon>Bacteria</taxon>
        <taxon>Candidatus Uhriibacteriota</taxon>
    </lineage>
</organism>
<reference evidence="2 3" key="1">
    <citation type="journal article" date="2015" name="Nature">
        <title>rRNA introns, odd ribosomes, and small enigmatic genomes across a large radiation of phyla.</title>
        <authorList>
            <person name="Brown C.T."/>
            <person name="Hug L.A."/>
            <person name="Thomas B.C."/>
            <person name="Sharon I."/>
            <person name="Castelle C.J."/>
            <person name="Singh A."/>
            <person name="Wilkins M.J."/>
            <person name="Williams K.H."/>
            <person name="Banfield J.F."/>
        </authorList>
    </citation>
    <scope>NUCLEOTIDE SEQUENCE [LARGE SCALE GENOMIC DNA]</scope>
</reference>
<feature type="compositionally biased region" description="Polar residues" evidence="1">
    <location>
        <begin position="1415"/>
        <end position="1424"/>
    </location>
</feature>
<proteinExistence type="predicted"/>
<evidence type="ECO:0000313" key="3">
    <source>
        <dbReference type="Proteomes" id="UP000034354"/>
    </source>
</evidence>
<accession>A0A0G1PM98</accession>
<feature type="compositionally biased region" description="Low complexity" evidence="1">
    <location>
        <begin position="1371"/>
        <end position="1386"/>
    </location>
</feature>
<name>A0A0G1PM98_9BACT</name>
<feature type="compositionally biased region" description="Polar residues" evidence="1">
    <location>
        <begin position="1440"/>
        <end position="1452"/>
    </location>
</feature>
<feature type="non-terminal residue" evidence="2">
    <location>
        <position position="1"/>
    </location>
</feature>
<feature type="region of interest" description="Disordered" evidence="1">
    <location>
        <begin position="1312"/>
        <end position="1452"/>
    </location>
</feature>
<dbReference type="Proteomes" id="UP000034354">
    <property type="component" value="Unassembled WGS sequence"/>
</dbReference>
<dbReference type="Gene3D" id="2.40.300.10">
    <property type="entry name" value="Head decoration protein D"/>
    <property type="match status" value="2"/>
</dbReference>
<dbReference type="EMBL" id="LCKW01000049">
    <property type="protein sequence ID" value="KKU06528.1"/>
    <property type="molecule type" value="Genomic_DNA"/>
</dbReference>
<gene>
    <name evidence="2" type="ORF">UX09_C0049G0003</name>
</gene>
<evidence type="ECO:0000256" key="1">
    <source>
        <dbReference type="SAM" id="MobiDB-lite"/>
    </source>
</evidence>
<feature type="compositionally biased region" description="Acidic residues" evidence="1">
    <location>
        <begin position="1339"/>
        <end position="1352"/>
    </location>
</feature>
<comment type="caution">
    <text evidence="2">The sequence shown here is derived from an EMBL/GenBank/DDBJ whole genome shotgun (WGS) entry which is preliminary data.</text>
</comment>
<feature type="compositionally biased region" description="Low complexity" evidence="1">
    <location>
        <begin position="1329"/>
        <end position="1338"/>
    </location>
</feature>
<sequence length="1452" mass="150713">SPEFDVIGSTGSIEINDGSDAGSVSIEGTVLDIDSLSFVGAGEFVTNNDLLTFSGQGGTNNTGIVFDLDGATTATPTLYASSTDAIAINDGLLIGVDGNTATSISDGSFSFSGGNDLYIADSLGVNGESFFDAAINIPDAVQMIFGTGNDVTFNWTDGDQDFIIDNTSVTGSTVFRMGTDTSATDFQIADNSNHLLFGIDGSGSATFYDNFNLTTGSGELISLNKTFADGTAEKGFNMVFSGNDAGGVITEQYGLYLDNSGGGQALDGLLVLDNSEAAQTITAGLSITGVDDSSYTTGLLVADATTNGIWIDIDGLASSAFTGNLANLDFDQTYTGTTTDNTGKALNITRDIITNNAGQVLTVSGDIVSIVNNGTQTAGTLTETANLIYLDQNYVASTGAVMEIDNDSVGNGLTINQSGTSLGLFINSTSTSGGTFEIDTKTQTGIIMQVLFPTATTLSNDLKGLSLDLSNNVSYPAGINGIDTTGIKLALPAITETAGGSASIIGYDLSSGALSTTTGDIYWKGINISAPSSSQAGGTLDVSGVRVDNGTTTNGDQIGFEVRNGTITTNGTQTGMYVRTSSIPDGGIQYGINVDGAGVAAGNLYGLNISNITSDAGTEIGMKIGTGWDIGAVIQSGLAFGSQLSFGDGDATPSVKSGSHFRSGNAFIPTTISGFDDGYSGQIIIIEILDANTSFDCTTLNCGTTNISAASGDVLTWMYGSTTWNLISFMDDSDNHNTGSGFDLAEYFQSSDSLLAGEVVTIDPTTSAYVSRSTGETYDNMIVGVISTDPGEILGDSSLPNSYPIALAGRVPVNVTDENGIILAGDPLTTSSTPGYAMKATKAGKIVGYALENFIGTSGQVLSFVQAEWSGNDVIGTDGLATTISDTLQMTSLGTATATTTGVASQIFSLRGSGWNGSSAETLDMKIQTEVTDTSDYRLSIKNTSDTEVAYISNEGTLRLAGDLIITGRLYPADRGSAQTSKYIYYDGSSGAGGDMMRTNAAGWSTGSYDFAEMFPSDQSLEAGDVVVFTGSNEKIGKTSTTYHPQIAGIISTRPGFLAGENKAGQFPVALAGRVPTKVNLEGGDIAVGDPLTTSTTPGYAMKAANPGMIIGYALEPYTGGNKNKITTFINTTYYNGVKNNSLPGISNTASLLSTGHSSNFTSLNMEGGLYMGGNDILNIRRLVGMANRWTIEEDGTIKTEGTLKTIITSYQNEKVETSAITSTGGVFVTLVGTTELNNGSAIINFEDVDPNFNDVISTTAPIRVVVTPNGPVSLYVSEKSANGFTVKQFSGSNSGISVDWMVSAYRKDFEPKEESAKEEPQEEEIIEETPPTQTETTTETEPEETIEIEPEETNKTPEVTIEEPAPPTEPAEIIEAPIEETAPITEPEEIIETPATEETTEAPAEEAVPEEPASSESPTQTSDPVVEADGGLAEPASSDVVSIDSSTQTGE</sequence>
<dbReference type="STRING" id="1618993.UX09_C0049G0003"/>
<feature type="compositionally biased region" description="Acidic residues" evidence="1">
    <location>
        <begin position="1399"/>
        <end position="1410"/>
    </location>
</feature>